<keyword evidence="2" id="KW-0812">Transmembrane</keyword>
<keyword evidence="2" id="KW-0472">Membrane</keyword>
<evidence type="ECO:0000313" key="4">
    <source>
        <dbReference type="Proteomes" id="UP000664859"/>
    </source>
</evidence>
<reference evidence="3" key="1">
    <citation type="submission" date="2021-02" db="EMBL/GenBank/DDBJ databases">
        <title>First Annotated Genome of the Yellow-green Alga Tribonema minus.</title>
        <authorList>
            <person name="Mahan K.M."/>
        </authorList>
    </citation>
    <scope>NUCLEOTIDE SEQUENCE</scope>
    <source>
        <strain evidence="3">UTEX B ZZ1240</strain>
    </source>
</reference>
<evidence type="ECO:0000313" key="3">
    <source>
        <dbReference type="EMBL" id="KAG5177148.1"/>
    </source>
</evidence>
<organism evidence="3 4">
    <name type="scientific">Tribonema minus</name>
    <dbReference type="NCBI Taxonomy" id="303371"/>
    <lineage>
        <taxon>Eukaryota</taxon>
        <taxon>Sar</taxon>
        <taxon>Stramenopiles</taxon>
        <taxon>Ochrophyta</taxon>
        <taxon>PX clade</taxon>
        <taxon>Xanthophyceae</taxon>
        <taxon>Tribonematales</taxon>
        <taxon>Tribonemataceae</taxon>
        <taxon>Tribonema</taxon>
    </lineage>
</organism>
<sequence length="289" mass="30774">MAAKDDMKARPEHFDEWSASGSDDDENQHLCAPQGNVVSDSSAADGAATPLLECEESRQQHARTPFIRLAAAYVYTKGLLAHAYLAIMAVSAGLMVGSVVAAYIANGQGTTVVVAAAMSACWYASLGSRAYPAKPVALALLAIFAAASETAMVWLVNARLWCGTPASIGYKFPALIAVFMHAMTCVSPNLGPLHSAWPLRIILDTCIIVHFRLHLQRFPPVPRNFASSKKARQKAHELALLSALAALAAVAAMLAVAAMPSPVPYDRAVRGARMPCTRNQNRSRKSTAC</sequence>
<comment type="caution">
    <text evidence="3">The sequence shown here is derived from an EMBL/GenBank/DDBJ whole genome shotgun (WGS) entry which is preliminary data.</text>
</comment>
<dbReference type="AlphaFoldDB" id="A0A835YME8"/>
<accession>A0A835YME8</accession>
<feature type="transmembrane region" description="Helical" evidence="2">
    <location>
        <begin position="137"/>
        <end position="156"/>
    </location>
</feature>
<protein>
    <submittedName>
        <fullName evidence="3">Uncharacterized protein</fullName>
    </submittedName>
</protein>
<evidence type="ECO:0000256" key="2">
    <source>
        <dbReference type="SAM" id="Phobius"/>
    </source>
</evidence>
<keyword evidence="2" id="KW-1133">Transmembrane helix</keyword>
<name>A0A835YME8_9STRA</name>
<dbReference type="Proteomes" id="UP000664859">
    <property type="component" value="Unassembled WGS sequence"/>
</dbReference>
<gene>
    <name evidence="3" type="ORF">JKP88DRAFT_248950</name>
</gene>
<keyword evidence="4" id="KW-1185">Reference proteome</keyword>
<feature type="transmembrane region" description="Helical" evidence="2">
    <location>
        <begin position="83"/>
        <end position="105"/>
    </location>
</feature>
<dbReference type="EMBL" id="JAFCMP010000528">
    <property type="protein sequence ID" value="KAG5177148.1"/>
    <property type="molecule type" value="Genomic_DNA"/>
</dbReference>
<feature type="compositionally biased region" description="Basic and acidic residues" evidence="1">
    <location>
        <begin position="1"/>
        <end position="16"/>
    </location>
</feature>
<feature type="transmembrane region" description="Helical" evidence="2">
    <location>
        <begin position="238"/>
        <end position="259"/>
    </location>
</feature>
<feature type="region of interest" description="Disordered" evidence="1">
    <location>
        <begin position="1"/>
        <end position="42"/>
    </location>
</feature>
<evidence type="ECO:0000256" key="1">
    <source>
        <dbReference type="SAM" id="MobiDB-lite"/>
    </source>
</evidence>
<proteinExistence type="predicted"/>